<name>A0A174BUD9_9FIRM</name>
<reference evidence="1 2" key="1">
    <citation type="submission" date="2015-09" db="EMBL/GenBank/DDBJ databases">
        <authorList>
            <consortium name="Pathogen Informatics"/>
        </authorList>
    </citation>
    <scope>NUCLEOTIDE SEQUENCE [LARGE SCALE GENOMIC DNA]</scope>
    <source>
        <strain evidence="1 2">2789STDY5834863</strain>
    </source>
</reference>
<evidence type="ECO:0000313" key="2">
    <source>
        <dbReference type="Proteomes" id="UP000095431"/>
    </source>
</evidence>
<dbReference type="Proteomes" id="UP000095431">
    <property type="component" value="Unassembled WGS sequence"/>
</dbReference>
<protein>
    <recommendedName>
        <fullName evidence="3">TnpV protein</fullName>
    </recommendedName>
</protein>
<dbReference type="RefSeq" id="WP_009247523.1">
    <property type="nucleotide sequence ID" value="NZ_BTHH01000008.1"/>
</dbReference>
<dbReference type="EMBL" id="CYZN01000010">
    <property type="protein sequence ID" value="CUO04761.1"/>
    <property type="molecule type" value="Genomic_DNA"/>
</dbReference>
<gene>
    <name evidence="1" type="ORF">ERS852478_01700</name>
</gene>
<dbReference type="AlphaFoldDB" id="A0A174BUD9"/>
<dbReference type="Pfam" id="PF14198">
    <property type="entry name" value="TnpV"/>
    <property type="match status" value="1"/>
</dbReference>
<accession>A0A174BUD9</accession>
<proteinExistence type="predicted"/>
<sequence length="125" mass="14664">MTKTIFEEMGGTYRQVGDYLLPNITVPAEEEIEPIGLWGKRHARHLKEHYKVLYMNLLTSGKLHSYLAEVDKQAEDMFLRLVKEYADRQDVTEQLKKDNPYEWIGRMNNIQACVREVVGTELIYT</sequence>
<dbReference type="GeneID" id="86194807"/>
<dbReference type="InterPro" id="IPR026989">
    <property type="entry name" value="TnpV"/>
</dbReference>
<evidence type="ECO:0000313" key="1">
    <source>
        <dbReference type="EMBL" id="CUO04761.1"/>
    </source>
</evidence>
<evidence type="ECO:0008006" key="3">
    <source>
        <dbReference type="Google" id="ProtNLM"/>
    </source>
</evidence>
<organism evidence="1 2">
    <name type="scientific">Blautia wexlerae</name>
    <dbReference type="NCBI Taxonomy" id="418240"/>
    <lineage>
        <taxon>Bacteria</taxon>
        <taxon>Bacillati</taxon>
        <taxon>Bacillota</taxon>
        <taxon>Clostridia</taxon>
        <taxon>Lachnospirales</taxon>
        <taxon>Lachnospiraceae</taxon>
        <taxon>Blautia</taxon>
    </lineage>
</organism>